<sequence>MLLLRAPELSMRQVEMELRRLVDASPVPVLAHSRCDVALAVGAAGVQLPEVDIPTVDARTLLGPDRLLGRSVHSLAAAKRAESEGADYVVYGPVFPTASHPGRAAVGLGALRDVCLDLRIPVLAIGGVDDMRSQECLAAGAQGFAAIGYFQRR</sequence>
<dbReference type="PANTHER" id="PTHR20857:SF15">
    <property type="entry name" value="THIAMINE-PHOSPHATE SYNTHASE"/>
    <property type="match status" value="1"/>
</dbReference>
<dbReference type="EMBL" id="JAEKNQ010000021">
    <property type="protein sequence ID" value="MBJ7602631.1"/>
    <property type="molecule type" value="Genomic_DNA"/>
</dbReference>
<protein>
    <submittedName>
        <fullName evidence="4">Thiamine phosphate synthase</fullName>
    </submittedName>
</protein>
<dbReference type="InterPro" id="IPR013785">
    <property type="entry name" value="Aldolase_TIM"/>
</dbReference>
<dbReference type="Gene3D" id="3.20.20.70">
    <property type="entry name" value="Aldolase class I"/>
    <property type="match status" value="1"/>
</dbReference>
<dbReference type="GO" id="GO:0009228">
    <property type="term" value="P:thiamine biosynthetic process"/>
    <property type="evidence" value="ECO:0007669"/>
    <property type="project" value="UniProtKB-KW"/>
</dbReference>
<proteinExistence type="predicted"/>
<feature type="domain" description="Thiamine phosphate synthase/TenI" evidence="3">
    <location>
        <begin position="9"/>
        <end position="147"/>
    </location>
</feature>
<dbReference type="PANTHER" id="PTHR20857">
    <property type="entry name" value="THIAMINE-PHOSPHATE PYROPHOSPHORYLASE"/>
    <property type="match status" value="1"/>
</dbReference>
<reference evidence="4 5" key="1">
    <citation type="submission" date="2020-10" db="EMBL/GenBank/DDBJ databases">
        <title>Ca. Dormibacterota MAGs.</title>
        <authorList>
            <person name="Montgomery K."/>
        </authorList>
    </citation>
    <scope>NUCLEOTIDE SEQUENCE [LARGE SCALE GENOMIC DNA]</scope>
    <source>
        <strain evidence="4">SC8811_S16_3</strain>
    </source>
</reference>
<dbReference type="Pfam" id="PF02581">
    <property type="entry name" value="TMP-TENI"/>
    <property type="match status" value="1"/>
</dbReference>
<evidence type="ECO:0000259" key="3">
    <source>
        <dbReference type="Pfam" id="PF02581"/>
    </source>
</evidence>
<dbReference type="AlphaFoldDB" id="A0A934NBN7"/>
<evidence type="ECO:0000313" key="4">
    <source>
        <dbReference type="EMBL" id="MBJ7602631.1"/>
    </source>
</evidence>
<name>A0A934NBN7_9BACT</name>
<dbReference type="Proteomes" id="UP000620075">
    <property type="component" value="Unassembled WGS sequence"/>
</dbReference>
<dbReference type="SUPFAM" id="SSF51391">
    <property type="entry name" value="Thiamin phosphate synthase"/>
    <property type="match status" value="1"/>
</dbReference>
<evidence type="ECO:0000256" key="2">
    <source>
        <dbReference type="ARBA" id="ARBA00022977"/>
    </source>
</evidence>
<gene>
    <name evidence="4" type="ORF">JF888_05490</name>
</gene>
<comment type="caution">
    <text evidence="4">The sequence shown here is derived from an EMBL/GenBank/DDBJ whole genome shotgun (WGS) entry which is preliminary data.</text>
</comment>
<evidence type="ECO:0000313" key="5">
    <source>
        <dbReference type="Proteomes" id="UP000620075"/>
    </source>
</evidence>
<dbReference type="CDD" id="cd00564">
    <property type="entry name" value="TMP_TenI"/>
    <property type="match status" value="1"/>
</dbReference>
<evidence type="ECO:0000256" key="1">
    <source>
        <dbReference type="ARBA" id="ARBA00004948"/>
    </source>
</evidence>
<accession>A0A934NBN7</accession>
<organism evidence="4 5">
    <name type="scientific">Candidatus Dormiibacter inghamiae</name>
    <dbReference type="NCBI Taxonomy" id="3127013"/>
    <lineage>
        <taxon>Bacteria</taxon>
        <taxon>Bacillati</taxon>
        <taxon>Candidatus Dormiibacterota</taxon>
        <taxon>Candidatus Dormibacteria</taxon>
        <taxon>Candidatus Dormibacterales</taxon>
        <taxon>Candidatus Dormibacteraceae</taxon>
        <taxon>Candidatus Dormiibacter</taxon>
    </lineage>
</organism>
<dbReference type="GO" id="GO:0004789">
    <property type="term" value="F:thiamine-phosphate diphosphorylase activity"/>
    <property type="evidence" value="ECO:0007669"/>
    <property type="project" value="TreeGrafter"/>
</dbReference>
<dbReference type="GO" id="GO:0005737">
    <property type="term" value="C:cytoplasm"/>
    <property type="evidence" value="ECO:0007669"/>
    <property type="project" value="TreeGrafter"/>
</dbReference>
<keyword evidence="2" id="KW-0784">Thiamine biosynthesis</keyword>
<comment type="pathway">
    <text evidence="1">Cofactor biosynthesis; thiamine diphosphate biosynthesis.</text>
</comment>
<dbReference type="InterPro" id="IPR036206">
    <property type="entry name" value="ThiamineP_synth_sf"/>
</dbReference>
<dbReference type="InterPro" id="IPR022998">
    <property type="entry name" value="ThiamineP_synth_TenI"/>
</dbReference>